<organism evidence="2">
    <name type="scientific">marine metagenome</name>
    <dbReference type="NCBI Taxonomy" id="408172"/>
    <lineage>
        <taxon>unclassified sequences</taxon>
        <taxon>metagenomes</taxon>
        <taxon>ecological metagenomes</taxon>
    </lineage>
</organism>
<reference evidence="2" key="1">
    <citation type="submission" date="2018-05" db="EMBL/GenBank/DDBJ databases">
        <authorList>
            <person name="Lanie J.A."/>
            <person name="Ng W.-L."/>
            <person name="Kazmierczak K.M."/>
            <person name="Andrzejewski T.M."/>
            <person name="Davidsen T.M."/>
            <person name="Wayne K.J."/>
            <person name="Tettelin H."/>
            <person name="Glass J.I."/>
            <person name="Rusch D."/>
            <person name="Podicherti R."/>
            <person name="Tsui H.-C.T."/>
            <person name="Winkler M.E."/>
        </authorList>
    </citation>
    <scope>NUCLEOTIDE SEQUENCE</scope>
</reference>
<accession>A0A381VHI9</accession>
<evidence type="ECO:0000313" key="2">
    <source>
        <dbReference type="EMBL" id="SVA39815.1"/>
    </source>
</evidence>
<feature type="compositionally biased region" description="Basic and acidic residues" evidence="1">
    <location>
        <begin position="51"/>
        <end position="79"/>
    </location>
</feature>
<protein>
    <submittedName>
        <fullName evidence="2">Uncharacterized protein</fullName>
    </submittedName>
</protein>
<feature type="region of interest" description="Disordered" evidence="1">
    <location>
        <begin position="44"/>
        <end position="88"/>
    </location>
</feature>
<evidence type="ECO:0000256" key="1">
    <source>
        <dbReference type="SAM" id="MobiDB-lite"/>
    </source>
</evidence>
<sequence>MLNVFTKTLWHDSCGVTNTMLIKRILKLGLIATIASVLTTVQAQVPQPAPKPDKPKKEKPEKKKWDRDKVKDRLKAAFDKRKKRRGDA</sequence>
<feature type="non-terminal residue" evidence="2">
    <location>
        <position position="88"/>
    </location>
</feature>
<gene>
    <name evidence="2" type="ORF">METZ01_LOCUS92669</name>
</gene>
<name>A0A381VHI9_9ZZZZ</name>
<dbReference type="AlphaFoldDB" id="A0A381VHI9"/>
<proteinExistence type="predicted"/>
<dbReference type="EMBL" id="UINC01008860">
    <property type="protein sequence ID" value="SVA39815.1"/>
    <property type="molecule type" value="Genomic_DNA"/>
</dbReference>